<proteinExistence type="predicted"/>
<accession>A0A0F9NUN5</accession>
<name>A0A0F9NUN5_9ZZZZ</name>
<dbReference type="AlphaFoldDB" id="A0A0F9NUN5"/>
<reference evidence="1" key="1">
    <citation type="journal article" date="2015" name="Nature">
        <title>Complex archaea that bridge the gap between prokaryotes and eukaryotes.</title>
        <authorList>
            <person name="Spang A."/>
            <person name="Saw J.H."/>
            <person name="Jorgensen S.L."/>
            <person name="Zaremba-Niedzwiedzka K."/>
            <person name="Martijn J."/>
            <person name="Lind A.E."/>
            <person name="van Eijk R."/>
            <person name="Schleper C."/>
            <person name="Guy L."/>
            <person name="Ettema T.J."/>
        </authorList>
    </citation>
    <scope>NUCLEOTIDE SEQUENCE</scope>
</reference>
<organism evidence="1">
    <name type="scientific">marine sediment metagenome</name>
    <dbReference type="NCBI Taxonomy" id="412755"/>
    <lineage>
        <taxon>unclassified sequences</taxon>
        <taxon>metagenomes</taxon>
        <taxon>ecological metagenomes</taxon>
    </lineage>
</organism>
<evidence type="ECO:0000313" key="1">
    <source>
        <dbReference type="EMBL" id="KKM92570.1"/>
    </source>
</evidence>
<sequence length="107" mass="11558">MESELKAVPNSGVVDLPEQPLKALRETKTVVDVALAVLGRAHLDEGHARRRYEGAVKLLKAAEEGAGQALVMENQVQKRILESLEVGDGAWELDLEAGKLVMNDGQS</sequence>
<comment type="caution">
    <text evidence="1">The sequence shown here is derived from an EMBL/GenBank/DDBJ whole genome shotgun (WGS) entry which is preliminary data.</text>
</comment>
<protein>
    <submittedName>
        <fullName evidence="1">Uncharacterized protein</fullName>
    </submittedName>
</protein>
<gene>
    <name evidence="1" type="ORF">LCGC14_1217100</name>
</gene>
<dbReference type="EMBL" id="LAZR01006374">
    <property type="protein sequence ID" value="KKM92570.1"/>
    <property type="molecule type" value="Genomic_DNA"/>
</dbReference>